<comment type="caution">
    <text evidence="1">The sequence shown here is derived from an EMBL/GenBank/DDBJ whole genome shotgun (WGS) entry which is preliminary data.</text>
</comment>
<evidence type="ECO:0000313" key="2">
    <source>
        <dbReference type="Proteomes" id="UP001470752"/>
    </source>
</evidence>
<gene>
    <name evidence="1" type="ORF">AAAX94_00425</name>
</gene>
<dbReference type="Pfam" id="PF20574">
    <property type="entry name" value="DUF6783"/>
    <property type="match status" value="1"/>
</dbReference>
<evidence type="ECO:0000313" key="1">
    <source>
        <dbReference type="EMBL" id="MEQ2411520.1"/>
    </source>
</evidence>
<name>A0ABV1CHX1_9FIRM</name>
<accession>A0ABV1CHX1</accession>
<dbReference type="InterPro" id="IPR046710">
    <property type="entry name" value="DUF6783"/>
</dbReference>
<reference evidence="1 2" key="1">
    <citation type="submission" date="2024-04" db="EMBL/GenBank/DDBJ databases">
        <title>Human intestinal bacterial collection.</title>
        <authorList>
            <person name="Pauvert C."/>
            <person name="Hitch T.C.A."/>
            <person name="Clavel T."/>
        </authorList>
    </citation>
    <scope>NUCLEOTIDE SEQUENCE [LARGE SCALE GENOMIC DNA]</scope>
    <source>
        <strain evidence="1 2">CLA-AA-H161</strain>
    </source>
</reference>
<proteinExistence type="predicted"/>
<protein>
    <submittedName>
        <fullName evidence="1">DUF6783 domain-containing protein</fullName>
    </submittedName>
</protein>
<dbReference type="Proteomes" id="UP001470752">
    <property type="component" value="Unassembled WGS sequence"/>
</dbReference>
<organism evidence="1 2">
    <name type="scientific">Blautia acetigignens</name>
    <dbReference type="NCBI Taxonomy" id="2981783"/>
    <lineage>
        <taxon>Bacteria</taxon>
        <taxon>Bacillati</taxon>
        <taxon>Bacillota</taxon>
        <taxon>Clostridia</taxon>
        <taxon>Lachnospirales</taxon>
        <taxon>Lachnospiraceae</taxon>
        <taxon>Blautia</taxon>
    </lineage>
</organism>
<dbReference type="EMBL" id="JBBNFW010000045">
    <property type="protein sequence ID" value="MEQ2411520.1"/>
    <property type="molecule type" value="Genomic_DNA"/>
</dbReference>
<sequence>MRTKSPTNCDAHLAESLFQTRSRKAIEFQEK</sequence>
<keyword evidence="2" id="KW-1185">Reference proteome</keyword>